<reference evidence="3" key="1">
    <citation type="submission" date="2016-06" db="UniProtKB">
        <authorList>
            <consortium name="WormBaseParasite"/>
        </authorList>
    </citation>
    <scope>IDENTIFICATION</scope>
</reference>
<accession>A0A183L511</accession>
<dbReference type="WBParaSite" id="SCUD_0002242701-mRNA-1">
    <property type="protein sequence ID" value="SCUD_0002242701-mRNA-1"/>
    <property type="gene ID" value="SCUD_0002242701"/>
</dbReference>
<protein>
    <submittedName>
        <fullName evidence="3">Huntingtin</fullName>
    </submittedName>
</protein>
<proteinExistence type="predicted"/>
<organism evidence="3">
    <name type="scientific">Schistosoma curassoni</name>
    <dbReference type="NCBI Taxonomy" id="6186"/>
    <lineage>
        <taxon>Eukaryota</taxon>
        <taxon>Metazoa</taxon>
        <taxon>Spiralia</taxon>
        <taxon>Lophotrochozoa</taxon>
        <taxon>Platyhelminthes</taxon>
        <taxon>Trematoda</taxon>
        <taxon>Digenea</taxon>
        <taxon>Strigeidida</taxon>
        <taxon>Schistosomatoidea</taxon>
        <taxon>Schistosomatidae</taxon>
        <taxon>Schistosoma</taxon>
    </lineage>
</organism>
<name>A0A183L511_9TREM</name>
<dbReference type="Proteomes" id="UP000279833">
    <property type="component" value="Unassembled WGS sequence"/>
</dbReference>
<evidence type="ECO:0000313" key="3">
    <source>
        <dbReference type="WBParaSite" id="SCUD_0002242701-mRNA-1"/>
    </source>
</evidence>
<sequence length="143" mass="16235">PKSNHRPTSVLTLQNYEDPLFSCLQSLQLFYHSCLKPEPFTIRSDNEDMNTLLLGTSKLVDLFTSNSTISSSLLNKNSTFKQIKQQTSTVKGPAFDVWQSILQSAIILSDLFTTQEQFIWLNDHLQDGKIVMHSSTTAYKYAL</sequence>
<dbReference type="AlphaFoldDB" id="A0A183L511"/>
<reference evidence="1 2" key="2">
    <citation type="submission" date="2018-11" db="EMBL/GenBank/DDBJ databases">
        <authorList>
            <consortium name="Pathogen Informatics"/>
        </authorList>
    </citation>
    <scope>NUCLEOTIDE SEQUENCE [LARGE SCALE GENOMIC DNA]</scope>
    <source>
        <strain evidence="1">Dakar</strain>
        <strain evidence="2">Dakar, Senegal</strain>
    </source>
</reference>
<evidence type="ECO:0000313" key="2">
    <source>
        <dbReference type="Proteomes" id="UP000279833"/>
    </source>
</evidence>
<dbReference type="EMBL" id="UZAK01049358">
    <property type="protein sequence ID" value="VDP78911.1"/>
    <property type="molecule type" value="Genomic_DNA"/>
</dbReference>
<gene>
    <name evidence="1" type="ORF">SCUD_LOCUS22424</name>
</gene>
<evidence type="ECO:0000313" key="1">
    <source>
        <dbReference type="EMBL" id="VDP78911.1"/>
    </source>
</evidence>
<keyword evidence="2" id="KW-1185">Reference proteome</keyword>